<dbReference type="Proteomes" id="UP001432322">
    <property type="component" value="Unassembled WGS sequence"/>
</dbReference>
<reference evidence="2" key="1">
    <citation type="submission" date="2023-10" db="EMBL/GenBank/DDBJ databases">
        <title>Genome assembly of Pristionchus species.</title>
        <authorList>
            <person name="Yoshida K."/>
            <person name="Sommer R.J."/>
        </authorList>
    </citation>
    <scope>NUCLEOTIDE SEQUENCE</scope>
    <source>
        <strain evidence="2">RS5133</strain>
    </source>
</reference>
<protein>
    <recommendedName>
        <fullName evidence="4">Peptidase</fullName>
    </recommendedName>
</protein>
<dbReference type="GO" id="GO:0004185">
    <property type="term" value="F:serine-type carboxypeptidase activity"/>
    <property type="evidence" value="ECO:0007669"/>
    <property type="project" value="InterPro"/>
</dbReference>
<evidence type="ECO:0000313" key="3">
    <source>
        <dbReference type="Proteomes" id="UP001432322"/>
    </source>
</evidence>
<sequence length="208" mass="23687">FGPGSAIHYNFAEHCLSEDVNDEAFHGAREAKHLPCFSSNSMHAYMMRKDVQVALHVSNRTENSVVSWEEMNRLISTQYDRSYDVVSLVYKDILRVAKSPFRMLAYHGDTDILLSPMSTVYNTRKIAEESNLTETQQETSWHFFGDYAGARTSFKSDVTNVTMDVLTVRGAGHSVPYDLPAQACQMINNFLFTDDSKLIDYSQPIRKH</sequence>
<proteinExistence type="inferred from homology"/>
<dbReference type="GO" id="GO:0006508">
    <property type="term" value="P:proteolysis"/>
    <property type="evidence" value="ECO:0007669"/>
    <property type="project" value="InterPro"/>
</dbReference>
<evidence type="ECO:0008006" key="4">
    <source>
        <dbReference type="Google" id="ProtNLM"/>
    </source>
</evidence>
<accession>A0AAV5V5L5</accession>
<feature type="non-terminal residue" evidence="2">
    <location>
        <position position="1"/>
    </location>
</feature>
<comment type="caution">
    <text evidence="2">The sequence shown here is derived from an EMBL/GenBank/DDBJ whole genome shotgun (WGS) entry which is preliminary data.</text>
</comment>
<dbReference type="Pfam" id="PF00450">
    <property type="entry name" value="Peptidase_S10"/>
    <property type="match status" value="1"/>
</dbReference>
<dbReference type="InterPro" id="IPR001563">
    <property type="entry name" value="Peptidase_S10"/>
</dbReference>
<dbReference type="EMBL" id="BTSY01000002">
    <property type="protein sequence ID" value="GMT13859.1"/>
    <property type="molecule type" value="Genomic_DNA"/>
</dbReference>
<gene>
    <name evidence="2" type="ORF">PFISCL1PPCAC_5156</name>
</gene>
<dbReference type="InterPro" id="IPR029058">
    <property type="entry name" value="AB_hydrolase_fold"/>
</dbReference>
<dbReference type="AlphaFoldDB" id="A0AAV5V5L5"/>
<evidence type="ECO:0000256" key="1">
    <source>
        <dbReference type="ARBA" id="ARBA00009431"/>
    </source>
</evidence>
<comment type="similarity">
    <text evidence="1">Belongs to the peptidase S10 family.</text>
</comment>
<keyword evidence="3" id="KW-1185">Reference proteome</keyword>
<name>A0AAV5V5L5_9BILA</name>
<dbReference type="SUPFAM" id="SSF53474">
    <property type="entry name" value="alpha/beta-Hydrolases"/>
    <property type="match status" value="1"/>
</dbReference>
<dbReference type="Gene3D" id="3.40.50.1820">
    <property type="entry name" value="alpha/beta hydrolase"/>
    <property type="match status" value="1"/>
</dbReference>
<organism evidence="2 3">
    <name type="scientific">Pristionchus fissidentatus</name>
    <dbReference type="NCBI Taxonomy" id="1538716"/>
    <lineage>
        <taxon>Eukaryota</taxon>
        <taxon>Metazoa</taxon>
        <taxon>Ecdysozoa</taxon>
        <taxon>Nematoda</taxon>
        <taxon>Chromadorea</taxon>
        <taxon>Rhabditida</taxon>
        <taxon>Rhabditina</taxon>
        <taxon>Diplogasteromorpha</taxon>
        <taxon>Diplogasteroidea</taxon>
        <taxon>Neodiplogasteridae</taxon>
        <taxon>Pristionchus</taxon>
    </lineage>
</organism>
<evidence type="ECO:0000313" key="2">
    <source>
        <dbReference type="EMBL" id="GMT13859.1"/>
    </source>
</evidence>